<feature type="region of interest" description="Disordered" evidence="1">
    <location>
        <begin position="369"/>
        <end position="390"/>
    </location>
</feature>
<organism evidence="3 4">
    <name type="scientific">Periplaneta americana</name>
    <name type="common">American cockroach</name>
    <name type="synonym">Blatta americana</name>
    <dbReference type="NCBI Taxonomy" id="6978"/>
    <lineage>
        <taxon>Eukaryota</taxon>
        <taxon>Metazoa</taxon>
        <taxon>Ecdysozoa</taxon>
        <taxon>Arthropoda</taxon>
        <taxon>Hexapoda</taxon>
        <taxon>Insecta</taxon>
        <taxon>Pterygota</taxon>
        <taxon>Neoptera</taxon>
        <taxon>Polyneoptera</taxon>
        <taxon>Dictyoptera</taxon>
        <taxon>Blattodea</taxon>
        <taxon>Blattoidea</taxon>
        <taxon>Blattidae</taxon>
        <taxon>Blattinae</taxon>
        <taxon>Periplaneta</taxon>
    </lineage>
</organism>
<proteinExistence type="predicted"/>
<protein>
    <recommendedName>
        <fullName evidence="2">DDE-1 domain-containing protein</fullName>
    </recommendedName>
</protein>
<feature type="non-terminal residue" evidence="3">
    <location>
        <position position="1"/>
    </location>
</feature>
<evidence type="ECO:0000259" key="2">
    <source>
        <dbReference type="Pfam" id="PF03184"/>
    </source>
</evidence>
<dbReference type="Gene3D" id="3.30.420.10">
    <property type="entry name" value="Ribonuclease H-like superfamily/Ribonuclease H"/>
    <property type="match status" value="1"/>
</dbReference>
<sequence>KMMKAYKKGPGKRNYMNCSQDKLEECLKLICEGVLTQRQAAKTYGTHRNTISNKLLGKHQKSSDLRVAVKAYQDQNDRTEKRFQNNMPGTDWAKSFFEHQCKHIEEKLAANIKRSRAAVSRQTIEDYLNRLSVEVDGVPSENIWNFDETNLSDDPGKKVIVSAAGALLPSCVAYKGERMFDAYAAGGPPGAHFNVSKSGWFDMNLFLDWFQKYFLPAAKKLEEKKILIADNLSSHVSLEVLRFCQVHDIRFIFLPANSTHLLQPLGATVFAPLKKVWRKILSDWRITNVGRKEGVIAKVRFPKLLRKLMMELSKNVSENLKSGFKKTGIFPLDKEEVLKSLPRHNLEKINNSVSESFLQHLQQLRYGEEPARKRKKRVNVPHWSEHHTED</sequence>
<keyword evidence="4" id="KW-1185">Reference proteome</keyword>
<evidence type="ECO:0000313" key="4">
    <source>
        <dbReference type="Proteomes" id="UP001148838"/>
    </source>
</evidence>
<reference evidence="3 4" key="1">
    <citation type="journal article" date="2022" name="Allergy">
        <title>Genome assembly and annotation of Periplaneta americana reveal a comprehensive cockroach allergen profile.</title>
        <authorList>
            <person name="Wang L."/>
            <person name="Xiong Q."/>
            <person name="Saelim N."/>
            <person name="Wang L."/>
            <person name="Nong W."/>
            <person name="Wan A.T."/>
            <person name="Shi M."/>
            <person name="Liu X."/>
            <person name="Cao Q."/>
            <person name="Hui J.H.L."/>
            <person name="Sookrung N."/>
            <person name="Leung T.F."/>
            <person name="Tungtrongchitr A."/>
            <person name="Tsui S.K.W."/>
        </authorList>
    </citation>
    <scope>NUCLEOTIDE SEQUENCE [LARGE SCALE GENOMIC DNA]</scope>
    <source>
        <strain evidence="3">PWHHKU_190912</strain>
    </source>
</reference>
<dbReference type="InterPro" id="IPR036397">
    <property type="entry name" value="RNaseH_sf"/>
</dbReference>
<dbReference type="Pfam" id="PF03184">
    <property type="entry name" value="DDE_1"/>
    <property type="match status" value="1"/>
</dbReference>
<comment type="caution">
    <text evidence="3">The sequence shown here is derived from an EMBL/GenBank/DDBJ whole genome shotgun (WGS) entry which is preliminary data.</text>
</comment>
<accession>A0ABQ8S5N5</accession>
<dbReference type="PANTHER" id="PTHR19303">
    <property type="entry name" value="TRANSPOSON"/>
    <property type="match status" value="1"/>
</dbReference>
<dbReference type="PANTHER" id="PTHR19303:SF74">
    <property type="entry name" value="POGO TRANSPOSABLE ELEMENT WITH KRAB DOMAIN"/>
    <property type="match status" value="1"/>
</dbReference>
<evidence type="ECO:0000313" key="3">
    <source>
        <dbReference type="EMBL" id="KAJ4429217.1"/>
    </source>
</evidence>
<gene>
    <name evidence="3" type="ORF">ANN_26220</name>
</gene>
<dbReference type="EMBL" id="JAJSOF020000036">
    <property type="protein sequence ID" value="KAJ4429217.1"/>
    <property type="molecule type" value="Genomic_DNA"/>
</dbReference>
<evidence type="ECO:0000256" key="1">
    <source>
        <dbReference type="SAM" id="MobiDB-lite"/>
    </source>
</evidence>
<dbReference type="Proteomes" id="UP001148838">
    <property type="component" value="Unassembled WGS sequence"/>
</dbReference>
<dbReference type="InterPro" id="IPR004875">
    <property type="entry name" value="DDE_SF_endonuclease_dom"/>
</dbReference>
<dbReference type="InterPro" id="IPR050863">
    <property type="entry name" value="CenT-Element_Derived"/>
</dbReference>
<name>A0ABQ8S5N5_PERAM</name>
<feature type="domain" description="DDE-1" evidence="2">
    <location>
        <begin position="164"/>
        <end position="306"/>
    </location>
</feature>